<dbReference type="SMART" id="SM00558">
    <property type="entry name" value="JmjC"/>
    <property type="match status" value="1"/>
</dbReference>
<comment type="caution">
    <text evidence="2">The sequence shown here is derived from an EMBL/GenBank/DDBJ whole genome shotgun (WGS) entry which is preliminary data.</text>
</comment>
<proteinExistence type="predicted"/>
<dbReference type="PROSITE" id="PS51184">
    <property type="entry name" value="JMJC"/>
    <property type="match status" value="1"/>
</dbReference>
<dbReference type="InterPro" id="IPR041667">
    <property type="entry name" value="Cupin_8"/>
</dbReference>
<dbReference type="Gene3D" id="2.60.120.10">
    <property type="entry name" value="Jelly Rolls"/>
    <property type="match status" value="1"/>
</dbReference>
<dbReference type="PANTHER" id="PTHR12461:SF105">
    <property type="entry name" value="HYPOXIA-INDUCIBLE FACTOR 1-ALPHA INHIBITOR"/>
    <property type="match status" value="1"/>
</dbReference>
<evidence type="ECO:0000313" key="3">
    <source>
        <dbReference type="Proteomes" id="UP001595548"/>
    </source>
</evidence>
<dbReference type="Pfam" id="PF13621">
    <property type="entry name" value="Cupin_8"/>
    <property type="match status" value="1"/>
</dbReference>
<dbReference type="RefSeq" id="WP_339614886.1">
    <property type="nucleotide sequence ID" value="NZ_AP031500.1"/>
</dbReference>
<dbReference type="InterPro" id="IPR003347">
    <property type="entry name" value="JmjC_dom"/>
</dbReference>
<dbReference type="PANTHER" id="PTHR12461">
    <property type="entry name" value="HYPOXIA-INDUCIBLE FACTOR 1 ALPHA INHIBITOR-RELATED"/>
    <property type="match status" value="1"/>
</dbReference>
<evidence type="ECO:0000313" key="2">
    <source>
        <dbReference type="EMBL" id="MFC3154726.1"/>
    </source>
</evidence>
<dbReference type="SUPFAM" id="SSF51197">
    <property type="entry name" value="Clavaminate synthase-like"/>
    <property type="match status" value="1"/>
</dbReference>
<name>A0ABV7HPG6_9GAMM</name>
<sequence length="339" mass="37692">MSTPIVNSKVEWRESVDQDVFLNDIVTAAKPVIFKGLTNHWPLTKAGADSNEALVAYLKRFNVDNDVRILIGNDGIKGRFFYNEDMSGFNFQEKRGPFGMALALLDAYRGKPSEPALYMGATSVAKVLPGMEVDNSLDIVADVPPHIWIGNAVTIAPHFDTSTNVACAVAGRRRFTLFPPEQVANLYVGPIEFNPAGQPISLVDLKQPDYERFPRFREALNHALVADLEPGDALFIPPLWWHNVESFDPLNVLVNYWWEPLTPITGSPLNGLVQSMLTIGHLPDTQKAAWRALFDHYVFSAEPPGEHLTPEIRGLMGALTPSLRDQVNEFLNNKTDGSR</sequence>
<accession>A0ABV7HPG6</accession>
<keyword evidence="3" id="KW-1185">Reference proteome</keyword>
<dbReference type="Proteomes" id="UP001595548">
    <property type="component" value="Unassembled WGS sequence"/>
</dbReference>
<dbReference type="InterPro" id="IPR014710">
    <property type="entry name" value="RmlC-like_jellyroll"/>
</dbReference>
<gene>
    <name evidence="2" type="ORF">ACFOEB_05875</name>
</gene>
<organism evidence="2 3">
    <name type="scientific">Gilvimarinus japonicus</name>
    <dbReference type="NCBI Taxonomy" id="1796469"/>
    <lineage>
        <taxon>Bacteria</taxon>
        <taxon>Pseudomonadati</taxon>
        <taxon>Pseudomonadota</taxon>
        <taxon>Gammaproteobacteria</taxon>
        <taxon>Cellvibrionales</taxon>
        <taxon>Cellvibrionaceae</taxon>
        <taxon>Gilvimarinus</taxon>
    </lineage>
</organism>
<evidence type="ECO:0000259" key="1">
    <source>
        <dbReference type="PROSITE" id="PS51184"/>
    </source>
</evidence>
<protein>
    <submittedName>
        <fullName evidence="2">Cupin-like domain-containing protein</fullName>
    </submittedName>
</protein>
<reference evidence="3" key="1">
    <citation type="journal article" date="2019" name="Int. J. Syst. Evol. Microbiol.">
        <title>The Global Catalogue of Microorganisms (GCM) 10K type strain sequencing project: providing services to taxonomists for standard genome sequencing and annotation.</title>
        <authorList>
            <consortium name="The Broad Institute Genomics Platform"/>
            <consortium name="The Broad Institute Genome Sequencing Center for Infectious Disease"/>
            <person name="Wu L."/>
            <person name="Ma J."/>
        </authorList>
    </citation>
    <scope>NUCLEOTIDE SEQUENCE [LARGE SCALE GENOMIC DNA]</scope>
    <source>
        <strain evidence="3">KCTC 52141</strain>
    </source>
</reference>
<feature type="domain" description="JmjC" evidence="1">
    <location>
        <begin position="113"/>
        <end position="273"/>
    </location>
</feature>
<dbReference type="EMBL" id="JBHRTL010000006">
    <property type="protein sequence ID" value="MFC3154726.1"/>
    <property type="molecule type" value="Genomic_DNA"/>
</dbReference>